<protein>
    <submittedName>
        <fullName evidence="3">SCY1 protein kinase</fullName>
    </submittedName>
</protein>
<dbReference type="Gene3D" id="1.25.10.10">
    <property type="entry name" value="Leucine-rich Repeat Variant"/>
    <property type="match status" value="1"/>
</dbReference>
<dbReference type="EMBL" id="KQ257456">
    <property type="protein sequence ID" value="KND00058.1"/>
    <property type="molecule type" value="Genomic_DNA"/>
</dbReference>
<dbReference type="GeneID" id="27687853"/>
<dbReference type="GO" id="GO:0004672">
    <property type="term" value="F:protein kinase activity"/>
    <property type="evidence" value="ECO:0007669"/>
    <property type="project" value="InterPro"/>
</dbReference>
<dbReference type="RefSeq" id="XP_016608097.1">
    <property type="nucleotide sequence ID" value="XM_016752641.1"/>
</dbReference>
<dbReference type="SUPFAM" id="SSF48371">
    <property type="entry name" value="ARM repeat"/>
    <property type="match status" value="1"/>
</dbReference>
<dbReference type="GO" id="GO:0006409">
    <property type="term" value="P:tRNA export from nucleus"/>
    <property type="evidence" value="ECO:0007669"/>
    <property type="project" value="TreeGrafter"/>
</dbReference>
<dbReference type="Gene3D" id="1.10.510.10">
    <property type="entry name" value="Transferase(Phosphotransferase) domain 1"/>
    <property type="match status" value="1"/>
</dbReference>
<dbReference type="InterPro" id="IPR000719">
    <property type="entry name" value="Prot_kinase_dom"/>
</dbReference>
<dbReference type="InParanoid" id="A0A0L0HG60"/>
<keyword evidence="3" id="KW-0418">Kinase</keyword>
<proteinExistence type="predicted"/>
<feature type="compositionally biased region" description="Basic and acidic residues" evidence="1">
    <location>
        <begin position="861"/>
        <end position="889"/>
    </location>
</feature>
<dbReference type="VEuPathDB" id="FungiDB:SPPG_04402"/>
<organism evidence="3 4">
    <name type="scientific">Spizellomyces punctatus (strain DAOM BR117)</name>
    <dbReference type="NCBI Taxonomy" id="645134"/>
    <lineage>
        <taxon>Eukaryota</taxon>
        <taxon>Fungi</taxon>
        <taxon>Fungi incertae sedis</taxon>
        <taxon>Chytridiomycota</taxon>
        <taxon>Chytridiomycota incertae sedis</taxon>
        <taxon>Chytridiomycetes</taxon>
        <taxon>Spizellomycetales</taxon>
        <taxon>Spizellomycetaceae</taxon>
        <taxon>Spizellomyces</taxon>
    </lineage>
</organism>
<feature type="region of interest" description="Disordered" evidence="1">
    <location>
        <begin position="557"/>
        <end position="582"/>
    </location>
</feature>
<dbReference type="OrthoDB" id="447103at2759"/>
<dbReference type="PANTHER" id="PTHR12984">
    <property type="entry name" value="SCY1-RELATED S/T PROTEIN KINASE-LIKE"/>
    <property type="match status" value="1"/>
</dbReference>
<feature type="domain" description="Protein kinase" evidence="2">
    <location>
        <begin position="17"/>
        <end position="263"/>
    </location>
</feature>
<dbReference type="SUPFAM" id="SSF56112">
    <property type="entry name" value="Protein kinase-like (PK-like)"/>
    <property type="match status" value="1"/>
</dbReference>
<dbReference type="InterPro" id="IPR011989">
    <property type="entry name" value="ARM-like"/>
</dbReference>
<dbReference type="InterPro" id="IPR016024">
    <property type="entry name" value="ARM-type_fold"/>
</dbReference>
<name>A0A0L0HG60_SPIPD</name>
<feature type="compositionally biased region" description="Basic and acidic residues" evidence="1">
    <location>
        <begin position="954"/>
        <end position="973"/>
    </location>
</feature>
<evidence type="ECO:0000313" key="3">
    <source>
        <dbReference type="EMBL" id="KND00058.1"/>
    </source>
</evidence>
<gene>
    <name evidence="3" type="ORF">SPPG_04402</name>
</gene>
<dbReference type="InterPro" id="IPR011009">
    <property type="entry name" value="Kinase-like_dom_sf"/>
</dbReference>
<dbReference type="Gene3D" id="3.30.200.20">
    <property type="entry name" value="Phosphorylase Kinase, domain 1"/>
    <property type="match status" value="1"/>
</dbReference>
<keyword evidence="3" id="KW-0808">Transferase</keyword>
<reference evidence="3 4" key="1">
    <citation type="submission" date="2009-08" db="EMBL/GenBank/DDBJ databases">
        <title>The Genome Sequence of Spizellomyces punctatus strain DAOM BR117.</title>
        <authorList>
            <consortium name="The Broad Institute Genome Sequencing Platform"/>
            <person name="Russ C."/>
            <person name="Cuomo C."/>
            <person name="Shea T."/>
            <person name="Young S.K."/>
            <person name="Zeng Q."/>
            <person name="Koehrsen M."/>
            <person name="Haas B."/>
            <person name="Borodovsky M."/>
            <person name="Guigo R."/>
            <person name="Alvarado L."/>
            <person name="Berlin A."/>
            <person name="Bochicchio J."/>
            <person name="Borenstein D."/>
            <person name="Chapman S."/>
            <person name="Chen Z."/>
            <person name="Engels R."/>
            <person name="Freedman E."/>
            <person name="Gellesch M."/>
            <person name="Goldberg J."/>
            <person name="Griggs A."/>
            <person name="Gujja S."/>
            <person name="Heiman D."/>
            <person name="Hepburn T."/>
            <person name="Howarth C."/>
            <person name="Jen D."/>
            <person name="Larson L."/>
            <person name="Lewis B."/>
            <person name="Mehta T."/>
            <person name="Park D."/>
            <person name="Pearson M."/>
            <person name="Roberts A."/>
            <person name="Saif S."/>
            <person name="Shenoy N."/>
            <person name="Sisk P."/>
            <person name="Stolte C."/>
            <person name="Sykes S."/>
            <person name="Thomson T."/>
            <person name="Walk T."/>
            <person name="White J."/>
            <person name="Yandava C."/>
            <person name="Burger G."/>
            <person name="Gray M.W."/>
            <person name="Holland P.W.H."/>
            <person name="King N."/>
            <person name="Lang F.B.F."/>
            <person name="Roger A.J."/>
            <person name="Ruiz-Trillo I."/>
            <person name="Lander E."/>
            <person name="Nusbaum C."/>
        </authorList>
    </citation>
    <scope>NUCLEOTIDE SEQUENCE [LARGE SCALE GENOMIC DNA]</scope>
    <source>
        <strain evidence="3 4">DAOM BR117</strain>
    </source>
</reference>
<dbReference type="PROSITE" id="PS50011">
    <property type="entry name" value="PROTEIN_KINASE_DOM"/>
    <property type="match status" value="1"/>
</dbReference>
<evidence type="ECO:0000256" key="1">
    <source>
        <dbReference type="SAM" id="MobiDB-lite"/>
    </source>
</evidence>
<dbReference type="Proteomes" id="UP000053201">
    <property type="component" value="Unassembled WGS sequence"/>
</dbReference>
<feature type="compositionally biased region" description="Acidic residues" evidence="1">
    <location>
        <begin position="1021"/>
        <end position="1033"/>
    </location>
</feature>
<accession>A0A0L0HG60</accession>
<dbReference type="SMART" id="SM00220">
    <property type="entry name" value="S_TKc"/>
    <property type="match status" value="1"/>
</dbReference>
<dbReference type="STRING" id="645134.A0A0L0HG60"/>
<evidence type="ECO:0000259" key="2">
    <source>
        <dbReference type="PROSITE" id="PS50011"/>
    </source>
</evidence>
<sequence>MGASESKATSAFTLKEAIWADGDADGSAFNLHRAVNKATGQPASVFTFRKIRGQPDDGDDVAVLGKAVQRLRTIRHPGIIKFINADLDQNGVFIATEPVTPLSKVLDSLSPEEVSMGIYNILKTVDFLHRQELSHNNIQMDSVFVTGADRKWVLGGMEYVTSFDENPAAILPKVHLHFPKDSIPPEDVTPTKQEGIQPDARDAYALGKLISGLIVPFMTASKTTKHTSSVFVWGSLQSAAERLSSQDPADRPRVEDVLHDSFFEDNIFINVVEKFLKEIRAIDPEIKRERFSHLAAEIRLLPPAATVNYVLPLVLTRDTLSETGAKAFYDLLFVPKIGKSGKGRDSAAGILPVDIYDEQVLPFIEEMLKVRTYNVRMVMLELFDRYLPELLEWDKSLLHSILIPELVAGLEEADDAIYILSLYSLSSLVPRLCLDTQSATPIATSRDGSTISLLNANTEEATQPIGAGITSMPFSHEPRSTNPSGLHDETGEASGAPKTVRKKTSLPPADTSSTITGAPPIRRKASLVLMPSGPDFGDRKEALPVVRAKRQSVVPMNGQVEKGAATGSGSGTGPASTASPAAPETRYTAQLLVENLIIPHTLNVCVSDTIPMEQKWLVIDGLVTLWKKLCVMEGTSKGSPDVRYLTASIIKCFHLIMKVLPPVSKSEFFCQQLVGDLEGVADSSAMHWLPKVIELGVPSLKDENRDVRRQISQALLRIITFISTAMERAPTVARKRDESSVASKLRRVYGRLARTRTIFPRTGPRVTPTAFTLHAHRSSVKSDANPRNTAEALAFQSMPDLDTAAHSDDGWNDNWGDEPEVPDQPIENQPTASGDDASTHGSVYAESYSSGPVPDQCSVKSNEDAEAERQKKKELLRVKREAREAELRLKRERKKSLRGTSSLGNSPDPSPVDRQPESPTDSQSLNGNASSEASPHTIPPDPSHLPSPTGQAPDGDKVPKSVVEEVDYFKDMEPTITPPSHISAASADGKSPTTLSTPLISGRLAMQESLTDLNPTGDGWGDLEGEDLPGSEH</sequence>
<dbReference type="AlphaFoldDB" id="A0A0L0HG60"/>
<dbReference type="InterPro" id="IPR051177">
    <property type="entry name" value="CIK-Related_Protein"/>
</dbReference>
<dbReference type="PANTHER" id="PTHR12984:SF3">
    <property type="entry name" value="N-TERMINAL KINASE-LIKE PROTEIN"/>
    <property type="match status" value="1"/>
</dbReference>
<feature type="region of interest" description="Disordered" evidence="1">
    <location>
        <begin position="469"/>
        <end position="544"/>
    </location>
</feature>
<evidence type="ECO:0000313" key="4">
    <source>
        <dbReference type="Proteomes" id="UP000053201"/>
    </source>
</evidence>
<feature type="compositionally biased region" description="Low complexity" evidence="1">
    <location>
        <begin position="573"/>
        <end position="582"/>
    </location>
</feature>
<dbReference type="eggNOG" id="KOG1243">
    <property type="taxonomic scope" value="Eukaryota"/>
</dbReference>
<feature type="region of interest" description="Disordered" evidence="1">
    <location>
        <begin position="802"/>
        <end position="1033"/>
    </location>
</feature>
<feature type="compositionally biased region" description="Polar residues" evidence="1">
    <location>
        <begin position="917"/>
        <end position="934"/>
    </location>
</feature>
<dbReference type="GO" id="GO:0005737">
    <property type="term" value="C:cytoplasm"/>
    <property type="evidence" value="ECO:0007669"/>
    <property type="project" value="TreeGrafter"/>
</dbReference>
<keyword evidence="4" id="KW-1185">Reference proteome</keyword>
<dbReference type="GO" id="GO:0005524">
    <property type="term" value="F:ATP binding"/>
    <property type="evidence" value="ECO:0007669"/>
    <property type="project" value="InterPro"/>
</dbReference>